<dbReference type="GO" id="GO:0003723">
    <property type="term" value="F:RNA binding"/>
    <property type="evidence" value="ECO:0007669"/>
    <property type="project" value="InterPro"/>
</dbReference>
<gene>
    <name evidence="3" type="ORF">WHR41_08073</name>
</gene>
<feature type="compositionally biased region" description="Polar residues" evidence="1">
    <location>
        <begin position="1"/>
        <end position="11"/>
    </location>
</feature>
<dbReference type="InterPro" id="IPR000504">
    <property type="entry name" value="RRM_dom"/>
</dbReference>
<comment type="caution">
    <text evidence="3">The sequence shown here is derived from an EMBL/GenBank/DDBJ whole genome shotgun (WGS) entry which is preliminary data.</text>
</comment>
<evidence type="ECO:0000259" key="2">
    <source>
        <dbReference type="Pfam" id="PF00076"/>
    </source>
</evidence>
<proteinExistence type="predicted"/>
<dbReference type="Proteomes" id="UP000803884">
    <property type="component" value="Unassembled WGS sequence"/>
</dbReference>
<accession>A0AB34KJ56</accession>
<dbReference type="InterPro" id="IPR035979">
    <property type="entry name" value="RBD_domain_sf"/>
</dbReference>
<dbReference type="GeneID" id="96009515"/>
<feature type="domain" description="RRM" evidence="2">
    <location>
        <begin position="74"/>
        <end position="138"/>
    </location>
</feature>
<dbReference type="EMBL" id="JAAQHG020000036">
    <property type="protein sequence ID" value="KAL1583360.1"/>
    <property type="molecule type" value="Genomic_DNA"/>
</dbReference>
<keyword evidence="4" id="KW-1185">Reference proteome</keyword>
<evidence type="ECO:0000256" key="1">
    <source>
        <dbReference type="SAM" id="MobiDB-lite"/>
    </source>
</evidence>
<evidence type="ECO:0000313" key="4">
    <source>
        <dbReference type="Proteomes" id="UP000803884"/>
    </source>
</evidence>
<name>A0AB34KJ56_9PEZI</name>
<evidence type="ECO:0000313" key="3">
    <source>
        <dbReference type="EMBL" id="KAL1583360.1"/>
    </source>
</evidence>
<dbReference type="RefSeq" id="XP_069226467.1">
    <property type="nucleotide sequence ID" value="XM_069376677.1"/>
</dbReference>
<dbReference type="CDD" id="cd00590">
    <property type="entry name" value="RRM_SF"/>
    <property type="match status" value="1"/>
</dbReference>
<dbReference type="Pfam" id="PF00076">
    <property type="entry name" value="RRM_1"/>
    <property type="match status" value="1"/>
</dbReference>
<reference evidence="3 4" key="1">
    <citation type="journal article" date="2020" name="Microbiol. Resour. Announc.">
        <title>Draft Genome Sequence of a Cladosporium Species Isolated from the Mesophotic Ascidian Didemnum maculosum.</title>
        <authorList>
            <person name="Gioti A."/>
            <person name="Siaperas R."/>
            <person name="Nikolaivits E."/>
            <person name="Le Goff G."/>
            <person name="Ouazzani J."/>
            <person name="Kotoulas G."/>
            <person name="Topakas E."/>
        </authorList>
    </citation>
    <scope>NUCLEOTIDE SEQUENCE [LARGE SCALE GENOMIC DNA]</scope>
    <source>
        <strain evidence="3 4">TM138-S3</strain>
    </source>
</reference>
<protein>
    <recommendedName>
        <fullName evidence="2">RRM domain-containing protein</fullName>
    </recommendedName>
</protein>
<feature type="region of interest" description="Disordered" evidence="1">
    <location>
        <begin position="1"/>
        <end position="45"/>
    </location>
</feature>
<dbReference type="AlphaFoldDB" id="A0AB34KJ56"/>
<dbReference type="SUPFAM" id="SSF54928">
    <property type="entry name" value="RNA-binding domain, RBD"/>
    <property type="match status" value="1"/>
</dbReference>
<dbReference type="InterPro" id="IPR012677">
    <property type="entry name" value="Nucleotide-bd_a/b_plait_sf"/>
</dbReference>
<organism evidence="3 4">
    <name type="scientific">Cladosporium halotolerans</name>
    <dbReference type="NCBI Taxonomy" id="1052096"/>
    <lineage>
        <taxon>Eukaryota</taxon>
        <taxon>Fungi</taxon>
        <taxon>Dikarya</taxon>
        <taxon>Ascomycota</taxon>
        <taxon>Pezizomycotina</taxon>
        <taxon>Dothideomycetes</taxon>
        <taxon>Dothideomycetidae</taxon>
        <taxon>Cladosporiales</taxon>
        <taxon>Cladosporiaceae</taxon>
        <taxon>Cladosporium</taxon>
    </lineage>
</organism>
<feature type="compositionally biased region" description="Low complexity" evidence="1">
    <location>
        <begin position="15"/>
        <end position="24"/>
    </location>
</feature>
<sequence length="164" mass="17572">MSSVSTPSSPLQHEAALPRSRSAPLPSPPGSPAPLTSPAEPVKPNALAPVPARLEAEKAMFHQAQCVSPHDAGVFVGNLPKSWDDDSLTDMLKSCLQSLYGPCYVKVGRNTKAMNPWALVQFQYPGQAKAALSANGEICFPENNQPGTTPRYARIQPQRAIRSI</sequence>
<dbReference type="Gene3D" id="3.30.70.330">
    <property type="match status" value="1"/>
</dbReference>